<dbReference type="AlphaFoldDB" id="A0A9W6XZ99"/>
<dbReference type="EMBL" id="BSXT01002786">
    <property type="protein sequence ID" value="GMF50893.1"/>
    <property type="molecule type" value="Genomic_DNA"/>
</dbReference>
<evidence type="ECO:0000256" key="1">
    <source>
        <dbReference type="SAM" id="MobiDB-lite"/>
    </source>
</evidence>
<feature type="region of interest" description="Disordered" evidence="1">
    <location>
        <begin position="1"/>
        <end position="57"/>
    </location>
</feature>
<accession>A0A9W6XZ99</accession>
<feature type="region of interest" description="Disordered" evidence="1">
    <location>
        <begin position="80"/>
        <end position="99"/>
    </location>
</feature>
<feature type="compositionally biased region" description="Polar residues" evidence="1">
    <location>
        <begin position="81"/>
        <end position="98"/>
    </location>
</feature>
<organism evidence="2 3">
    <name type="scientific">Phytophthora fragariaefolia</name>
    <dbReference type="NCBI Taxonomy" id="1490495"/>
    <lineage>
        <taxon>Eukaryota</taxon>
        <taxon>Sar</taxon>
        <taxon>Stramenopiles</taxon>
        <taxon>Oomycota</taxon>
        <taxon>Peronosporomycetes</taxon>
        <taxon>Peronosporales</taxon>
        <taxon>Peronosporaceae</taxon>
        <taxon>Phytophthora</taxon>
    </lineage>
</organism>
<dbReference type="Proteomes" id="UP001165121">
    <property type="component" value="Unassembled WGS sequence"/>
</dbReference>
<comment type="caution">
    <text evidence="2">The sequence shown here is derived from an EMBL/GenBank/DDBJ whole genome shotgun (WGS) entry which is preliminary data.</text>
</comment>
<evidence type="ECO:0000313" key="3">
    <source>
        <dbReference type="Proteomes" id="UP001165121"/>
    </source>
</evidence>
<feature type="compositionally biased region" description="Polar residues" evidence="1">
    <location>
        <begin position="44"/>
        <end position="53"/>
    </location>
</feature>
<gene>
    <name evidence="2" type="ORF">Pfra01_002041200</name>
</gene>
<name>A0A9W6XZ99_9STRA</name>
<sequence>MPHRRGRNRSGSTSSADCVPSRRSDRRGAPRFFLTSRPPHRSTHLSSDVSSECTEPGPVLASTELQTGTVGAVPGLPAFHSPSTASLPQQLPPSTSVEAASPAILSESHNMTGGDPAQASASLARAQQAFAFHARTMAYDYTGMEAHTCRSNPILRGPTTNGDDHSIDISQDMIEEVDRLAIDPDLTQKQIWMAVVEKFYMKRGAPVRGLSENVVKNRVQNARGGNLVGARINIVESMGQIKVKGSHQRFFLV</sequence>
<proteinExistence type="predicted"/>
<evidence type="ECO:0000313" key="2">
    <source>
        <dbReference type="EMBL" id="GMF50893.1"/>
    </source>
</evidence>
<reference evidence="2" key="1">
    <citation type="submission" date="2023-04" db="EMBL/GenBank/DDBJ databases">
        <title>Phytophthora fragariaefolia NBRC 109709.</title>
        <authorList>
            <person name="Ichikawa N."/>
            <person name="Sato H."/>
            <person name="Tonouchi N."/>
        </authorList>
    </citation>
    <scope>NUCLEOTIDE SEQUENCE</scope>
    <source>
        <strain evidence="2">NBRC 109709</strain>
    </source>
</reference>
<dbReference type="OrthoDB" id="125134at2759"/>
<keyword evidence="3" id="KW-1185">Reference proteome</keyword>
<protein>
    <submittedName>
        <fullName evidence="2">Unnamed protein product</fullName>
    </submittedName>
</protein>